<proteinExistence type="predicted"/>
<dbReference type="InParanoid" id="G1XJ64"/>
<comment type="caution">
    <text evidence="1">The sequence shown here is derived from an EMBL/GenBank/DDBJ whole genome shotgun (WGS) entry which is preliminary data.</text>
</comment>
<dbReference type="HOGENOM" id="CLU_1777009_0_0_1"/>
<dbReference type="OrthoDB" id="5326492at2759"/>
<protein>
    <submittedName>
        <fullName evidence="1">Uncharacterized protein</fullName>
    </submittedName>
</protein>
<accession>G1XJ64</accession>
<dbReference type="AlphaFoldDB" id="G1XJ64"/>
<evidence type="ECO:0000313" key="1">
    <source>
        <dbReference type="EMBL" id="EGX46965.1"/>
    </source>
</evidence>
<keyword evidence="2" id="KW-1185">Reference proteome</keyword>
<dbReference type="Proteomes" id="UP000008784">
    <property type="component" value="Unassembled WGS sequence"/>
</dbReference>
<evidence type="ECO:0000313" key="2">
    <source>
        <dbReference type="Proteomes" id="UP000008784"/>
    </source>
</evidence>
<dbReference type="GeneID" id="22895445"/>
<organism evidence="1 2">
    <name type="scientific">Arthrobotrys oligospora (strain ATCC 24927 / CBS 115.81 / DSM 1491)</name>
    <name type="common">Nematode-trapping fungus</name>
    <name type="synonym">Didymozoophaga oligospora</name>
    <dbReference type="NCBI Taxonomy" id="756982"/>
    <lineage>
        <taxon>Eukaryota</taxon>
        <taxon>Fungi</taxon>
        <taxon>Dikarya</taxon>
        <taxon>Ascomycota</taxon>
        <taxon>Pezizomycotina</taxon>
        <taxon>Orbiliomycetes</taxon>
        <taxon>Orbiliales</taxon>
        <taxon>Orbiliaceae</taxon>
        <taxon>Orbilia</taxon>
        <taxon>Orbilia oligospora</taxon>
    </lineage>
</organism>
<reference evidence="1 2" key="1">
    <citation type="journal article" date="2011" name="PLoS Pathog.">
        <title>Genomic and proteomic analyses of the fungus Arthrobotrys oligospora provide insights into nematode-trap formation.</title>
        <authorList>
            <person name="Yang J."/>
            <person name="Wang L."/>
            <person name="Ji X."/>
            <person name="Feng Y."/>
            <person name="Li X."/>
            <person name="Zou C."/>
            <person name="Xu J."/>
            <person name="Ren Y."/>
            <person name="Mi Q."/>
            <person name="Wu J."/>
            <person name="Liu S."/>
            <person name="Liu Y."/>
            <person name="Huang X."/>
            <person name="Wang H."/>
            <person name="Niu X."/>
            <person name="Li J."/>
            <person name="Liang L."/>
            <person name="Luo Y."/>
            <person name="Ji K."/>
            <person name="Zhou W."/>
            <person name="Yu Z."/>
            <person name="Li G."/>
            <person name="Liu Y."/>
            <person name="Li L."/>
            <person name="Qiao M."/>
            <person name="Feng L."/>
            <person name="Zhang K.-Q."/>
        </authorList>
    </citation>
    <scope>NUCLEOTIDE SEQUENCE [LARGE SCALE GENOMIC DNA]</scope>
    <source>
        <strain evidence="2">ATCC 24927 / CBS 115.81 / DSM 1491</strain>
    </source>
</reference>
<dbReference type="RefSeq" id="XP_011124526.1">
    <property type="nucleotide sequence ID" value="XM_011126224.1"/>
</dbReference>
<sequence>MSEAGPAPYKYVVANFEGFEYWKAREIKYSSIDCINDPTPENFKQTYLHELYDYDLEFVRDTIALVNKNEKRLQGTGYSYYFSGLSQLPPESKTRHTYSRTIFKLYLKLGRPQVLPISKPSEHLHEVSKDAWDTLTGMHTPASTIS</sequence>
<dbReference type="EMBL" id="ADOT01000174">
    <property type="protein sequence ID" value="EGX46965.1"/>
    <property type="molecule type" value="Genomic_DNA"/>
</dbReference>
<gene>
    <name evidence="1" type="ORF">AOL_s00097g391</name>
</gene>
<name>G1XJ64_ARTOA</name>